<sequence>MTFTYLVPTNKEEKKYDSILEIHFIIPLRSFFFFLFIYLFAKYVQKLALEYLSLDLNNVDANLTGNLQKFQIEMLHRVFIFIQQSLIQNCDISKYLPNTYLFVQLVTWYITLYIRSQRMTVGTSGQILL</sequence>
<evidence type="ECO:0008006" key="3">
    <source>
        <dbReference type="Google" id="ProtNLM"/>
    </source>
</evidence>
<keyword evidence="1" id="KW-0472">Membrane</keyword>
<evidence type="ECO:0000256" key="1">
    <source>
        <dbReference type="SAM" id="Phobius"/>
    </source>
</evidence>
<feature type="transmembrane region" description="Helical" evidence="1">
    <location>
        <begin position="20"/>
        <end position="41"/>
    </location>
</feature>
<keyword evidence="1" id="KW-0812">Transmembrane</keyword>
<organism evidence="2">
    <name type="scientific">Cacopsylla melanoneura</name>
    <dbReference type="NCBI Taxonomy" id="428564"/>
    <lineage>
        <taxon>Eukaryota</taxon>
        <taxon>Metazoa</taxon>
        <taxon>Ecdysozoa</taxon>
        <taxon>Arthropoda</taxon>
        <taxon>Hexapoda</taxon>
        <taxon>Insecta</taxon>
        <taxon>Pterygota</taxon>
        <taxon>Neoptera</taxon>
        <taxon>Paraneoptera</taxon>
        <taxon>Hemiptera</taxon>
        <taxon>Sternorrhyncha</taxon>
        <taxon>Psylloidea</taxon>
        <taxon>Psyllidae</taxon>
        <taxon>Psyllinae</taxon>
        <taxon>Cacopsylla</taxon>
    </lineage>
</organism>
<dbReference type="EMBL" id="HBUF01324054">
    <property type="protein sequence ID" value="CAG6695539.1"/>
    <property type="molecule type" value="Transcribed_RNA"/>
</dbReference>
<keyword evidence="1" id="KW-1133">Transmembrane helix</keyword>
<dbReference type="AlphaFoldDB" id="A0A8D8XHW4"/>
<accession>A0A8D8XHW4</accession>
<reference evidence="2" key="1">
    <citation type="submission" date="2021-05" db="EMBL/GenBank/DDBJ databases">
        <authorList>
            <person name="Alioto T."/>
            <person name="Alioto T."/>
            <person name="Gomez Garrido J."/>
        </authorList>
    </citation>
    <scope>NUCLEOTIDE SEQUENCE</scope>
</reference>
<name>A0A8D8XHW4_9HEMI</name>
<protein>
    <recommendedName>
        <fullName evidence="3">Transmembrane protein</fullName>
    </recommendedName>
</protein>
<evidence type="ECO:0000313" key="2">
    <source>
        <dbReference type="EMBL" id="CAG6695539.1"/>
    </source>
</evidence>
<proteinExistence type="predicted"/>